<proteinExistence type="predicted"/>
<sequence length="555" mass="59552">MPLSHTSSLPNSSIYPPQITVDPKETDKSPTDAHIMDLVSKATIEDPGLDRLEFPGSSSDPWNVPVGTRPRSATTNTPVRQNLDPSVEFWRNRSLVNEASYLSAVQEQRAPSSIQSSHSPWNERGTVAGPGACSNLSAGSQLLPPPSRALNASYMEPVALYPGDSASQIWASHQPNWRNPQVNLQDLAEQFSAHPRTEKLEFETFSDGRTKLSISFRDSQPCSQEPTPVMGAEEFQYQQPQREQPGYMYHSGTGEHFRGNVLGTQSYQPPMGAIGWTGGAGFAATIAGSTASFVEPYGHSAPTPPSISVASSAADLGVSHPSRLSGKAPEFNPGNPYLPGGSVSLMDNATNQQGRTDYTAQPEEETERDKVDFVAGASPSLQANQPAISEHGTPSPSDRAMEVEKPREQAEEAPKSFPVKTGASRDDWRTRSEEAGSGSTTSVRGCGRGRGIQRGRGLYQPPRGRGAGGDHPSVGTERQSGESSGASRGPAGSYDATSPSPAREVEGSKNPKRAVWVDGYIGKKYDPEYKFKKAAEMKARAAQEAKEVEEAKGKK</sequence>
<organism evidence="1 2">
    <name type="scientific">Naganishia adeliensis</name>
    <dbReference type="NCBI Taxonomy" id="92952"/>
    <lineage>
        <taxon>Eukaryota</taxon>
        <taxon>Fungi</taxon>
        <taxon>Dikarya</taxon>
        <taxon>Basidiomycota</taxon>
        <taxon>Agaricomycotina</taxon>
        <taxon>Tremellomycetes</taxon>
        <taxon>Filobasidiales</taxon>
        <taxon>Filobasidiaceae</taxon>
        <taxon>Naganishia</taxon>
    </lineage>
</organism>
<evidence type="ECO:0000313" key="1">
    <source>
        <dbReference type="EMBL" id="KAJ9098989.1"/>
    </source>
</evidence>
<name>A0ACC2VIJ3_9TREE</name>
<keyword evidence="2" id="KW-1185">Reference proteome</keyword>
<evidence type="ECO:0000313" key="2">
    <source>
        <dbReference type="Proteomes" id="UP001230649"/>
    </source>
</evidence>
<reference evidence="1" key="1">
    <citation type="submission" date="2023-04" db="EMBL/GenBank/DDBJ databases">
        <title>Draft Genome sequencing of Naganishia species isolated from polar environments using Oxford Nanopore Technology.</title>
        <authorList>
            <person name="Leo P."/>
            <person name="Venkateswaran K."/>
        </authorList>
    </citation>
    <scope>NUCLEOTIDE SEQUENCE</scope>
    <source>
        <strain evidence="1">MNA-CCFEE 5262</strain>
    </source>
</reference>
<accession>A0ACC2VIJ3</accession>
<dbReference type="Proteomes" id="UP001230649">
    <property type="component" value="Unassembled WGS sequence"/>
</dbReference>
<gene>
    <name evidence="1" type="ORF">QFC20_005807</name>
</gene>
<dbReference type="EMBL" id="JASBWS010000087">
    <property type="protein sequence ID" value="KAJ9098989.1"/>
    <property type="molecule type" value="Genomic_DNA"/>
</dbReference>
<protein>
    <submittedName>
        <fullName evidence="1">Uncharacterized protein</fullName>
    </submittedName>
</protein>
<comment type="caution">
    <text evidence="1">The sequence shown here is derived from an EMBL/GenBank/DDBJ whole genome shotgun (WGS) entry which is preliminary data.</text>
</comment>